<dbReference type="RefSeq" id="WP_118319659.1">
    <property type="nucleotide sequence ID" value="NZ_QRVM01000010.1"/>
</dbReference>
<evidence type="ECO:0000313" key="1">
    <source>
        <dbReference type="EMBL" id="RGS47758.1"/>
    </source>
</evidence>
<dbReference type="Proteomes" id="UP000285274">
    <property type="component" value="Unassembled WGS sequence"/>
</dbReference>
<dbReference type="EMBL" id="QRVM01000010">
    <property type="protein sequence ID" value="RGS47758.1"/>
    <property type="molecule type" value="Genomic_DNA"/>
</dbReference>
<accession>A0A412J633</accession>
<proteinExistence type="predicted"/>
<protein>
    <submittedName>
        <fullName evidence="1">Uncharacterized protein</fullName>
    </submittedName>
</protein>
<comment type="caution">
    <text evidence="1">The sequence shown here is derived from an EMBL/GenBank/DDBJ whole genome shotgun (WGS) entry which is preliminary data.</text>
</comment>
<organism evidence="1 2">
    <name type="scientific">Holdemanella biformis</name>
    <dbReference type="NCBI Taxonomy" id="1735"/>
    <lineage>
        <taxon>Bacteria</taxon>
        <taxon>Bacillati</taxon>
        <taxon>Bacillota</taxon>
        <taxon>Erysipelotrichia</taxon>
        <taxon>Erysipelotrichales</taxon>
        <taxon>Erysipelotrichaceae</taxon>
        <taxon>Holdemanella</taxon>
    </lineage>
</organism>
<sequence>MNSLIFDEKKKEFTILDGSLGKYSFYDVVSSQIVYEDAKYKDKSPMFSHRILVSTLNHSIFIEMKKVYVGIEIKLLNGNKVYVYISKSPVIQHNFQFKQDLKVAKCLNEKLKEFYK</sequence>
<gene>
    <name evidence="1" type="ORF">DWX92_03785</name>
</gene>
<reference evidence="1 2" key="1">
    <citation type="submission" date="2018-08" db="EMBL/GenBank/DDBJ databases">
        <title>A genome reference for cultivated species of the human gut microbiota.</title>
        <authorList>
            <person name="Zou Y."/>
            <person name="Xue W."/>
            <person name="Luo G."/>
        </authorList>
    </citation>
    <scope>NUCLEOTIDE SEQUENCE [LARGE SCALE GENOMIC DNA]</scope>
    <source>
        <strain evidence="1 2">AF22-10AC</strain>
    </source>
</reference>
<evidence type="ECO:0000313" key="2">
    <source>
        <dbReference type="Proteomes" id="UP000285274"/>
    </source>
</evidence>
<dbReference type="AlphaFoldDB" id="A0A412J633"/>
<name>A0A412J633_9FIRM</name>